<dbReference type="InterPro" id="IPR038063">
    <property type="entry name" value="Transpep_catalytic_dom"/>
</dbReference>
<comment type="pathway">
    <text evidence="1 7">Cell wall biogenesis; peptidoglycan biosynthesis.</text>
</comment>
<protein>
    <recommendedName>
        <fullName evidence="9">L,D-TPase catalytic domain-containing protein</fullName>
    </recommendedName>
</protein>
<accession>A0A6S6T8Z2</accession>
<dbReference type="CDD" id="cd16913">
    <property type="entry name" value="YkuD_like"/>
    <property type="match status" value="1"/>
</dbReference>
<feature type="active site" description="Proton donor/acceptor" evidence="7">
    <location>
        <position position="160"/>
    </location>
</feature>
<dbReference type="AlphaFoldDB" id="A0A6S6T8Z2"/>
<evidence type="ECO:0000256" key="8">
    <source>
        <dbReference type="SAM" id="SignalP"/>
    </source>
</evidence>
<feature type="signal peptide" evidence="8">
    <location>
        <begin position="1"/>
        <end position="22"/>
    </location>
</feature>
<organism evidence="10">
    <name type="scientific">uncultured Campylobacterales bacterium</name>
    <dbReference type="NCBI Taxonomy" id="352960"/>
    <lineage>
        <taxon>Bacteria</taxon>
        <taxon>Pseudomonadati</taxon>
        <taxon>Campylobacterota</taxon>
        <taxon>Epsilonproteobacteria</taxon>
        <taxon>Campylobacterales</taxon>
        <taxon>environmental samples</taxon>
    </lineage>
</organism>
<evidence type="ECO:0000256" key="3">
    <source>
        <dbReference type="ARBA" id="ARBA00022679"/>
    </source>
</evidence>
<keyword evidence="4 7" id="KW-0133">Cell shape</keyword>
<dbReference type="InterPro" id="IPR005490">
    <property type="entry name" value="LD_TPept_cat_dom"/>
</dbReference>
<keyword evidence="3" id="KW-0808">Transferase</keyword>
<evidence type="ECO:0000256" key="1">
    <source>
        <dbReference type="ARBA" id="ARBA00004752"/>
    </source>
</evidence>
<evidence type="ECO:0000256" key="5">
    <source>
        <dbReference type="ARBA" id="ARBA00022984"/>
    </source>
</evidence>
<name>A0A6S6T8Z2_9BACT</name>
<dbReference type="Pfam" id="PF03734">
    <property type="entry name" value="YkuD"/>
    <property type="match status" value="1"/>
</dbReference>
<dbReference type="GO" id="GO:0071555">
    <property type="term" value="P:cell wall organization"/>
    <property type="evidence" value="ECO:0007669"/>
    <property type="project" value="UniProtKB-UniRule"/>
</dbReference>
<dbReference type="GO" id="GO:0008360">
    <property type="term" value="P:regulation of cell shape"/>
    <property type="evidence" value="ECO:0007669"/>
    <property type="project" value="UniProtKB-UniRule"/>
</dbReference>
<dbReference type="EMBL" id="CACVAW010000067">
    <property type="protein sequence ID" value="CAA6815464.1"/>
    <property type="molecule type" value="Genomic_DNA"/>
</dbReference>
<gene>
    <name evidence="10" type="ORF">HELGO_WM9049</name>
</gene>
<keyword evidence="8" id="KW-0732">Signal</keyword>
<evidence type="ECO:0000256" key="6">
    <source>
        <dbReference type="ARBA" id="ARBA00023316"/>
    </source>
</evidence>
<keyword evidence="6 7" id="KW-0961">Cell wall biogenesis/degradation</keyword>
<dbReference type="UniPathway" id="UPA00219"/>
<dbReference type="GO" id="GO:0009252">
    <property type="term" value="P:peptidoglycan biosynthetic process"/>
    <property type="evidence" value="ECO:0007669"/>
    <property type="project" value="UniProtKB-UniPathway"/>
</dbReference>
<dbReference type="SUPFAM" id="SSF54427">
    <property type="entry name" value="NTF2-like"/>
    <property type="match status" value="1"/>
</dbReference>
<sequence length="325" mass="38027">MISKTLLLSLCCVFLQANIATSQDLTLNFAQNGLKSTKNMFEKNLKSVSFWNDFLKDKFVDYGYYEKPKTLLLSSKDSKILYLVEVSPTEINLIKTFDTIIGGLGNKVKEGDLKTPVGVYEINKKFIPKDGFYGPLAYETSYPNLYDRLGLKTGYGIWIHGYPLDGSKRDPMSKGCIVLKNSELTDLAKNIKNIDNLKLIIYEKGMPRVDKNDIELILANLYSWKYAWEENNLEEYLDYYHKDFLKSDKKNLKEFKKYKKRIFDKKENKTIKISDINILPYPNLKNHKMFRITFLEDYKSESYKFYGMKELYVKIDDTMKIIVEK</sequence>
<proteinExistence type="inferred from homology"/>
<dbReference type="InterPro" id="IPR032710">
    <property type="entry name" value="NTF2-like_dom_sf"/>
</dbReference>
<evidence type="ECO:0000256" key="4">
    <source>
        <dbReference type="ARBA" id="ARBA00022960"/>
    </source>
</evidence>
<evidence type="ECO:0000256" key="7">
    <source>
        <dbReference type="PROSITE-ProRule" id="PRU01373"/>
    </source>
</evidence>
<dbReference type="GO" id="GO:0004180">
    <property type="term" value="F:carboxypeptidase activity"/>
    <property type="evidence" value="ECO:0007669"/>
    <property type="project" value="UniProtKB-ARBA"/>
</dbReference>
<dbReference type="PROSITE" id="PS52029">
    <property type="entry name" value="LD_TPASE"/>
    <property type="match status" value="1"/>
</dbReference>
<evidence type="ECO:0000259" key="9">
    <source>
        <dbReference type="PROSITE" id="PS52029"/>
    </source>
</evidence>
<evidence type="ECO:0000256" key="2">
    <source>
        <dbReference type="ARBA" id="ARBA00005992"/>
    </source>
</evidence>
<dbReference type="PANTHER" id="PTHR36699:SF1">
    <property type="entry name" value="L,D-TRANSPEPTIDASE YAFK-RELATED"/>
    <property type="match status" value="1"/>
</dbReference>
<dbReference type="PANTHER" id="PTHR36699">
    <property type="entry name" value="LD-TRANSPEPTIDASE"/>
    <property type="match status" value="1"/>
</dbReference>
<keyword evidence="5 7" id="KW-0573">Peptidoglycan synthesis</keyword>
<comment type="similarity">
    <text evidence="2">Belongs to the YkuD family.</text>
</comment>
<dbReference type="GO" id="GO:0016740">
    <property type="term" value="F:transferase activity"/>
    <property type="evidence" value="ECO:0007669"/>
    <property type="project" value="UniProtKB-KW"/>
</dbReference>
<dbReference type="Pfam" id="PF24125">
    <property type="entry name" value="Cds6_C"/>
    <property type="match status" value="1"/>
</dbReference>
<dbReference type="SUPFAM" id="SSF141523">
    <property type="entry name" value="L,D-transpeptidase catalytic domain-like"/>
    <property type="match status" value="1"/>
</dbReference>
<feature type="chain" id="PRO_5027924023" description="L,D-TPase catalytic domain-containing protein" evidence="8">
    <location>
        <begin position="23"/>
        <end position="325"/>
    </location>
</feature>
<evidence type="ECO:0000313" key="10">
    <source>
        <dbReference type="EMBL" id="CAA6815464.1"/>
    </source>
</evidence>
<reference evidence="10" key="1">
    <citation type="submission" date="2020-01" db="EMBL/GenBank/DDBJ databases">
        <authorList>
            <person name="Meier V. D."/>
            <person name="Meier V D."/>
        </authorList>
    </citation>
    <scope>NUCLEOTIDE SEQUENCE</scope>
    <source>
        <strain evidence="10">HLG_WM_MAG_12</strain>
    </source>
</reference>
<dbReference type="Gene3D" id="2.40.440.10">
    <property type="entry name" value="L,D-transpeptidase catalytic domain-like"/>
    <property type="match status" value="1"/>
</dbReference>
<feature type="active site" description="Nucleophile" evidence="7">
    <location>
        <position position="176"/>
    </location>
</feature>
<dbReference type="InterPro" id="IPR056203">
    <property type="entry name" value="Cds6_C"/>
</dbReference>
<feature type="domain" description="L,D-TPase catalytic" evidence="9">
    <location>
        <begin position="70"/>
        <end position="202"/>
    </location>
</feature>